<dbReference type="SUPFAM" id="SSF54695">
    <property type="entry name" value="POZ domain"/>
    <property type="match status" value="1"/>
</dbReference>
<feature type="domain" description="BTB" evidence="1">
    <location>
        <begin position="21"/>
        <end position="85"/>
    </location>
</feature>
<dbReference type="Gene3D" id="3.30.710.10">
    <property type="entry name" value="Potassium Channel Kv1.1, Chain A"/>
    <property type="match status" value="1"/>
</dbReference>
<evidence type="ECO:0000259" key="1">
    <source>
        <dbReference type="PROSITE" id="PS50097"/>
    </source>
</evidence>
<dbReference type="PANTHER" id="PTHR47843:SF5">
    <property type="entry name" value="BTB_POZ DOMAIN PROTEIN"/>
    <property type="match status" value="1"/>
</dbReference>
<dbReference type="PROSITE" id="PS50097">
    <property type="entry name" value="BTB"/>
    <property type="match status" value="1"/>
</dbReference>
<sequence>MPEIAFRSYVSSKPWKIYGPGGRLFYAHSELLAQCSNVLEKDVKLKMKEGEVKTITIADIDEDIDDDTVMRFLEYAYTGDYASPSPDVLQLLSDTEVVAEAFVSNQDEEDLGEAATAASVTSDQHVAFEPEEPPRVKSKKGKKKKVINFWHEPATEGTPVEPVFEYEPEFRDERETHICKETDPFQVNGGSKSTRRELWENFCSQAHTVLRESWLPSVNNDQREDFTKVFLCHARLYKFSDRYECDGLMTLALQKLRLTLSRYTFYQERASSVVELLRYTYKHTMEYKQGQDKLRVLVLEYNACYIKQLMREQTFLELLEEGGKFAGDIATKIMDLID</sequence>
<accession>A0AAN8EK50</accession>
<dbReference type="InterPro" id="IPR000210">
    <property type="entry name" value="BTB/POZ_dom"/>
</dbReference>
<dbReference type="PANTHER" id="PTHR47843">
    <property type="entry name" value="BTB DOMAIN-CONTAINING PROTEIN-RELATED"/>
    <property type="match status" value="1"/>
</dbReference>
<dbReference type="CDD" id="cd18186">
    <property type="entry name" value="BTB_POZ_ZBTB_KLHL-like"/>
    <property type="match status" value="1"/>
</dbReference>
<keyword evidence="3" id="KW-1185">Reference proteome</keyword>
<dbReference type="EMBL" id="JAKLMC020000003">
    <property type="protein sequence ID" value="KAK5957504.1"/>
    <property type="molecule type" value="Genomic_DNA"/>
</dbReference>
<dbReference type="AlphaFoldDB" id="A0AAN8EK50"/>
<dbReference type="Proteomes" id="UP001316803">
    <property type="component" value="Unassembled WGS sequence"/>
</dbReference>
<evidence type="ECO:0000313" key="3">
    <source>
        <dbReference type="Proteomes" id="UP001316803"/>
    </source>
</evidence>
<proteinExistence type="predicted"/>
<dbReference type="InterPro" id="IPR011333">
    <property type="entry name" value="SKP1/BTB/POZ_sf"/>
</dbReference>
<reference evidence="2 3" key="1">
    <citation type="submission" date="2022-12" db="EMBL/GenBank/DDBJ databases">
        <title>Genomic features and morphological characterization of a novel Knufia sp. strain isolated from spacecraft assembly facility.</title>
        <authorList>
            <person name="Teixeira M."/>
            <person name="Chander A.M."/>
            <person name="Stajich J.E."/>
            <person name="Venkateswaran K."/>
        </authorList>
    </citation>
    <scope>NUCLEOTIDE SEQUENCE [LARGE SCALE GENOMIC DNA]</scope>
    <source>
        <strain evidence="2 3">FJI-L2-BK-P2</strain>
    </source>
</reference>
<gene>
    <name evidence="2" type="ORF">OHC33_001879</name>
</gene>
<comment type="caution">
    <text evidence="2">The sequence shown here is derived from an EMBL/GenBank/DDBJ whole genome shotgun (WGS) entry which is preliminary data.</text>
</comment>
<protein>
    <recommendedName>
        <fullName evidence="1">BTB domain-containing protein</fullName>
    </recommendedName>
</protein>
<evidence type="ECO:0000313" key="2">
    <source>
        <dbReference type="EMBL" id="KAK5957504.1"/>
    </source>
</evidence>
<organism evidence="2 3">
    <name type="scientific">Knufia fluminis</name>
    <dbReference type="NCBI Taxonomy" id="191047"/>
    <lineage>
        <taxon>Eukaryota</taxon>
        <taxon>Fungi</taxon>
        <taxon>Dikarya</taxon>
        <taxon>Ascomycota</taxon>
        <taxon>Pezizomycotina</taxon>
        <taxon>Eurotiomycetes</taxon>
        <taxon>Chaetothyriomycetidae</taxon>
        <taxon>Chaetothyriales</taxon>
        <taxon>Trichomeriaceae</taxon>
        <taxon>Knufia</taxon>
    </lineage>
</organism>
<dbReference type="Pfam" id="PF00651">
    <property type="entry name" value="BTB"/>
    <property type="match status" value="1"/>
</dbReference>
<name>A0AAN8EK50_9EURO</name>